<evidence type="ECO:0000256" key="1">
    <source>
        <dbReference type="SAM" id="Phobius"/>
    </source>
</evidence>
<proteinExistence type="predicted"/>
<gene>
    <name evidence="2" type="ORF">SAMN05877753_10758</name>
</gene>
<accession>A0A285D2J9</accession>
<evidence type="ECO:0000313" key="3">
    <source>
        <dbReference type="Proteomes" id="UP000219546"/>
    </source>
</evidence>
<feature type="transmembrane region" description="Helical" evidence="1">
    <location>
        <begin position="6"/>
        <end position="26"/>
    </location>
</feature>
<keyword evidence="1" id="KW-0812">Transmembrane</keyword>
<keyword evidence="1" id="KW-1133">Transmembrane helix</keyword>
<keyword evidence="3" id="KW-1185">Reference proteome</keyword>
<feature type="transmembrane region" description="Helical" evidence="1">
    <location>
        <begin position="38"/>
        <end position="58"/>
    </location>
</feature>
<dbReference type="Pfam" id="PF11877">
    <property type="entry name" value="DUF3397"/>
    <property type="match status" value="1"/>
</dbReference>
<dbReference type="EMBL" id="OAOP01000007">
    <property type="protein sequence ID" value="SNX73413.1"/>
    <property type="molecule type" value="Genomic_DNA"/>
</dbReference>
<dbReference type="AlphaFoldDB" id="A0A285D2J9"/>
<feature type="transmembrane region" description="Helical" evidence="1">
    <location>
        <begin position="64"/>
        <end position="85"/>
    </location>
</feature>
<dbReference type="RefSeq" id="WP_097159485.1">
    <property type="nucleotide sequence ID" value="NZ_JBEPMQ010000007.1"/>
</dbReference>
<sequence>MISFFSGFLAILILIPFFSYLLVFVIVKSITRNHKRAVRIAIDTTTFFLFISIQFMIAEIWGAAYIWFFYIGILILAIIFSIIHWKGNVEIHYRKLLKGLWRIQFIVFFVIYFIFMLYGITTSILQTVT</sequence>
<feature type="transmembrane region" description="Helical" evidence="1">
    <location>
        <begin position="105"/>
        <end position="125"/>
    </location>
</feature>
<protein>
    <submittedName>
        <fullName evidence="2">Uncharacterized protein DUF3397</fullName>
    </submittedName>
</protein>
<reference evidence="2 3" key="1">
    <citation type="submission" date="2017-08" db="EMBL/GenBank/DDBJ databases">
        <authorList>
            <person name="de Groot N.N."/>
        </authorList>
    </citation>
    <scope>NUCLEOTIDE SEQUENCE [LARGE SCALE GENOMIC DNA]</scope>
    <source>
        <strain evidence="2 3">JC228</strain>
    </source>
</reference>
<organism evidence="2 3">
    <name type="scientific">Bacillus oleivorans</name>
    <dbReference type="NCBI Taxonomy" id="1448271"/>
    <lineage>
        <taxon>Bacteria</taxon>
        <taxon>Bacillati</taxon>
        <taxon>Bacillota</taxon>
        <taxon>Bacilli</taxon>
        <taxon>Bacillales</taxon>
        <taxon>Bacillaceae</taxon>
        <taxon>Bacillus</taxon>
    </lineage>
</organism>
<evidence type="ECO:0000313" key="2">
    <source>
        <dbReference type="EMBL" id="SNX73413.1"/>
    </source>
</evidence>
<dbReference type="InterPro" id="IPR024515">
    <property type="entry name" value="DUF3397"/>
</dbReference>
<dbReference type="Proteomes" id="UP000219546">
    <property type="component" value="Unassembled WGS sequence"/>
</dbReference>
<keyword evidence="1" id="KW-0472">Membrane</keyword>
<dbReference type="OrthoDB" id="2353183at2"/>
<name>A0A285D2J9_9BACI</name>